<dbReference type="Proteomes" id="UP001607069">
    <property type="component" value="Unassembled WGS sequence"/>
</dbReference>
<evidence type="ECO:0000313" key="1">
    <source>
        <dbReference type="EMBL" id="MFH0249457.1"/>
    </source>
</evidence>
<reference evidence="1 2" key="1">
    <citation type="submission" date="2024-10" db="EMBL/GenBank/DDBJ databases">
        <authorList>
            <person name="Cho J.-C."/>
        </authorList>
    </citation>
    <scope>NUCLEOTIDE SEQUENCE [LARGE SCALE GENOMIC DNA]</scope>
    <source>
        <strain evidence="1 2">KCTC29696</strain>
    </source>
</reference>
<protein>
    <submittedName>
        <fullName evidence="1">Uncharacterized protein</fullName>
    </submittedName>
</protein>
<accession>A0ABW7HU94</accession>
<proteinExistence type="predicted"/>
<sequence>MTALRRTARAVHHLATAPQLVLVLLALVAVLLLARLFLAATALAVTAAALWLEAARAGRADFDRDPSGCPLCARTVHQAAKGGEHW</sequence>
<dbReference type="EMBL" id="JBIHMK010000050">
    <property type="protein sequence ID" value="MFH0249457.1"/>
    <property type="molecule type" value="Genomic_DNA"/>
</dbReference>
<organism evidence="1 2">
    <name type="scientific">Streptomyces chitinivorans</name>
    <dbReference type="NCBI Taxonomy" id="1257027"/>
    <lineage>
        <taxon>Bacteria</taxon>
        <taxon>Bacillati</taxon>
        <taxon>Actinomycetota</taxon>
        <taxon>Actinomycetes</taxon>
        <taxon>Kitasatosporales</taxon>
        <taxon>Streptomycetaceae</taxon>
        <taxon>Streptomyces</taxon>
    </lineage>
</organism>
<dbReference type="RefSeq" id="WP_279949032.1">
    <property type="nucleotide sequence ID" value="NZ_BAABEN010000001.1"/>
</dbReference>
<comment type="caution">
    <text evidence="1">The sequence shown here is derived from an EMBL/GenBank/DDBJ whole genome shotgun (WGS) entry which is preliminary data.</text>
</comment>
<keyword evidence="2" id="KW-1185">Reference proteome</keyword>
<evidence type="ECO:0000313" key="2">
    <source>
        <dbReference type="Proteomes" id="UP001607069"/>
    </source>
</evidence>
<name>A0ABW7HU94_9ACTN</name>
<gene>
    <name evidence="1" type="ORF">ACG5V6_14680</name>
</gene>